<comment type="similarity">
    <text evidence="4">Belongs to the IL-12B family.</text>
</comment>
<reference evidence="6" key="2">
    <citation type="submission" date="2025-09" db="UniProtKB">
        <authorList>
            <consortium name="Ensembl"/>
        </authorList>
    </citation>
    <scope>IDENTIFICATION</scope>
</reference>
<dbReference type="GO" id="GO:0005125">
    <property type="term" value="F:cytokine activity"/>
    <property type="evidence" value="ECO:0007669"/>
    <property type="project" value="UniProtKB-KW"/>
</dbReference>
<dbReference type="InterPro" id="IPR036116">
    <property type="entry name" value="FN3_sf"/>
</dbReference>
<keyword evidence="2" id="KW-1015">Disulfide bond</keyword>
<dbReference type="Pfam" id="PF10420">
    <property type="entry name" value="IL12p40_C"/>
    <property type="match status" value="1"/>
</dbReference>
<dbReference type="SUPFAM" id="SSF49265">
    <property type="entry name" value="Fibronectin type III"/>
    <property type="match status" value="1"/>
</dbReference>
<dbReference type="AlphaFoldDB" id="A0A3B4B2S8"/>
<dbReference type="GO" id="GO:0005615">
    <property type="term" value="C:extracellular space"/>
    <property type="evidence" value="ECO:0007669"/>
    <property type="project" value="UniProtKB-KW"/>
</dbReference>
<dbReference type="InterPro" id="IPR019482">
    <property type="entry name" value="IL-12_beta_cen-dom"/>
</dbReference>
<keyword evidence="4" id="KW-0393">Immunoglobulin domain</keyword>
<gene>
    <name evidence="4" type="primary">IL12B</name>
</gene>
<keyword evidence="4" id="KW-0202">Cytokine</keyword>
<dbReference type="InterPro" id="IPR015528">
    <property type="entry name" value="IL-12_beta"/>
</dbReference>
<evidence type="ECO:0000313" key="6">
    <source>
        <dbReference type="Ensembl" id="ENSPMGP00000023887.1"/>
    </source>
</evidence>
<proteinExistence type="inferred from homology"/>
<dbReference type="Ensembl" id="ENSPMGT00000025448.1">
    <property type="protein sequence ID" value="ENSPMGP00000023887.1"/>
    <property type="gene ID" value="ENSPMGG00000019327.1"/>
</dbReference>
<dbReference type="Proteomes" id="UP000261520">
    <property type="component" value="Unplaced"/>
</dbReference>
<evidence type="ECO:0000256" key="3">
    <source>
        <dbReference type="ARBA" id="ARBA00023180"/>
    </source>
</evidence>
<evidence type="ECO:0000313" key="7">
    <source>
        <dbReference type="Proteomes" id="UP000261520"/>
    </source>
</evidence>
<feature type="domain" description="Interleukin-12 beta central" evidence="5">
    <location>
        <begin position="127"/>
        <end position="202"/>
    </location>
</feature>
<keyword evidence="4" id="KW-0964">Secreted</keyword>
<evidence type="ECO:0000256" key="2">
    <source>
        <dbReference type="ARBA" id="ARBA00023157"/>
    </source>
</evidence>
<keyword evidence="1" id="KW-0732">Signal</keyword>
<evidence type="ECO:0000256" key="1">
    <source>
        <dbReference type="ARBA" id="ARBA00022729"/>
    </source>
</evidence>
<dbReference type="Gene3D" id="2.60.40.10">
    <property type="entry name" value="Immunoglobulins"/>
    <property type="match status" value="2"/>
</dbReference>
<evidence type="ECO:0000259" key="5">
    <source>
        <dbReference type="Pfam" id="PF10420"/>
    </source>
</evidence>
<dbReference type="PANTHER" id="PTHR48485">
    <property type="entry name" value="INTERLEUKIN-12 SUBUNIT BETA-RELATED"/>
    <property type="match status" value="1"/>
</dbReference>
<organism evidence="6 7">
    <name type="scientific">Periophthalmus magnuspinnatus</name>
    <dbReference type="NCBI Taxonomy" id="409849"/>
    <lineage>
        <taxon>Eukaryota</taxon>
        <taxon>Metazoa</taxon>
        <taxon>Chordata</taxon>
        <taxon>Craniata</taxon>
        <taxon>Vertebrata</taxon>
        <taxon>Euteleostomi</taxon>
        <taxon>Actinopterygii</taxon>
        <taxon>Neopterygii</taxon>
        <taxon>Teleostei</taxon>
        <taxon>Neoteleostei</taxon>
        <taxon>Acanthomorphata</taxon>
        <taxon>Gobiaria</taxon>
        <taxon>Gobiiformes</taxon>
        <taxon>Gobioidei</taxon>
        <taxon>Gobiidae</taxon>
        <taxon>Oxudercinae</taxon>
        <taxon>Periophthalmus</taxon>
    </lineage>
</organism>
<dbReference type="InterPro" id="IPR013783">
    <property type="entry name" value="Ig-like_fold"/>
</dbReference>
<evidence type="ECO:0000256" key="4">
    <source>
        <dbReference type="RuleBase" id="RU281113"/>
    </source>
</evidence>
<sequence length="315" mass="35940">HCKVQILPVAAGLMSGTEVCAEVKCEALAVSVSVLVLRVRNIDGSKVPVPLSCGEAFQNEQVTWKKNGVPQPGLQGNYIQVTVQEWGGGNYTCHQGPEGPTLNYTVIMVQLEPDNRTVILEPRSHEQDYIQCLTRNYRGLFHCSWSRSVERSDATVLLVKGHRNHEPVLCEVESSGSGMRCRDNVCPYEEERHRISLTVYMRSVYRLEAYTKVFFLREIVTPGPFPHLHLNGSVFKWDYPESWEKPCSFFSLLFHVKVVRNGEDCHSNNPLDEKNISKTEYPIDPIIIKPKRFVFCLRAQDKHTEGPWSHWSHCT</sequence>
<dbReference type="InterPro" id="IPR050676">
    <property type="entry name" value="IL-12"/>
</dbReference>
<dbReference type="GO" id="GO:0004896">
    <property type="term" value="F:cytokine receptor activity"/>
    <property type="evidence" value="ECO:0007669"/>
    <property type="project" value="UniProtKB-UniRule"/>
</dbReference>
<accession>A0A3B4B2S8</accession>
<protein>
    <recommendedName>
        <fullName evidence="4">Interleukin-12 subunit beta</fullName>
        <shortName evidence="4">IL-12B</shortName>
    </recommendedName>
    <alternativeName>
        <fullName evidence="4">Cytotoxic lymphocyte maturation factor 40 kDa subunit</fullName>
    </alternativeName>
    <alternativeName>
        <fullName evidence="4">IL-12 subunit p40</fullName>
    </alternativeName>
</protein>
<name>A0A3B4B2S8_9GOBI</name>
<comment type="subunit">
    <text evidence="4">Heterodimer with IL12A; disulfide-linked. The heterodimer is known as interleukin IL-12.</text>
</comment>
<dbReference type="PANTHER" id="PTHR48485:SF4">
    <property type="entry name" value="INTERLEUKIN-12 SUBUNIT BETA"/>
    <property type="match status" value="1"/>
</dbReference>
<dbReference type="PRINTS" id="PR01928">
    <property type="entry name" value="INTRLEUKN12B"/>
</dbReference>
<comment type="subcellular location">
    <subcellularLocation>
        <location evidence="4">Secreted</location>
    </subcellularLocation>
</comment>
<reference evidence="6" key="1">
    <citation type="submission" date="2025-08" db="UniProtKB">
        <authorList>
            <consortium name="Ensembl"/>
        </authorList>
    </citation>
    <scope>IDENTIFICATION</scope>
</reference>
<keyword evidence="3 4" id="KW-0325">Glycoprotein</keyword>
<keyword evidence="7" id="KW-1185">Reference proteome</keyword>